<feature type="transmembrane region" description="Helical" evidence="1">
    <location>
        <begin position="96"/>
        <end position="117"/>
    </location>
</feature>
<keyword evidence="1" id="KW-0472">Membrane</keyword>
<organism evidence="2 3">
    <name type="scientific">Acidisarcina polymorpha</name>
    <dbReference type="NCBI Taxonomy" id="2211140"/>
    <lineage>
        <taxon>Bacteria</taxon>
        <taxon>Pseudomonadati</taxon>
        <taxon>Acidobacteriota</taxon>
        <taxon>Terriglobia</taxon>
        <taxon>Terriglobales</taxon>
        <taxon>Acidobacteriaceae</taxon>
        <taxon>Acidisarcina</taxon>
    </lineage>
</organism>
<keyword evidence="3" id="KW-1185">Reference proteome</keyword>
<feature type="transmembrane region" description="Helical" evidence="1">
    <location>
        <begin position="350"/>
        <end position="370"/>
    </location>
</feature>
<dbReference type="KEGG" id="abas:ACPOL_3495"/>
<feature type="transmembrane region" description="Helical" evidence="1">
    <location>
        <begin position="231"/>
        <end position="252"/>
    </location>
</feature>
<dbReference type="RefSeq" id="WP_114207906.1">
    <property type="nucleotide sequence ID" value="NZ_CP030840.1"/>
</dbReference>
<proteinExistence type="predicted"/>
<evidence type="ECO:0000313" key="2">
    <source>
        <dbReference type="EMBL" id="AXC12780.1"/>
    </source>
</evidence>
<feature type="transmembrane region" description="Helical" evidence="1">
    <location>
        <begin position="150"/>
        <end position="168"/>
    </location>
</feature>
<dbReference type="EMBL" id="CP030840">
    <property type="protein sequence ID" value="AXC12780.1"/>
    <property type="molecule type" value="Genomic_DNA"/>
</dbReference>
<evidence type="ECO:0000313" key="3">
    <source>
        <dbReference type="Proteomes" id="UP000253606"/>
    </source>
</evidence>
<accession>A0A2Z5G182</accession>
<reference evidence="2 3" key="1">
    <citation type="journal article" date="2018" name="Front. Microbiol.">
        <title>Hydrolytic Capabilities as a Key to Environmental Success: Chitinolytic and Cellulolytic Acidobacteria From Acidic Sub-arctic Soils and Boreal Peatlands.</title>
        <authorList>
            <person name="Belova S.E."/>
            <person name="Ravin N.V."/>
            <person name="Pankratov T.A."/>
            <person name="Rakitin A.L."/>
            <person name="Ivanova A.A."/>
            <person name="Beletsky A.V."/>
            <person name="Mardanov A.V."/>
            <person name="Sinninghe Damste J.S."/>
            <person name="Dedysh S.N."/>
        </authorList>
    </citation>
    <scope>NUCLEOTIDE SEQUENCE [LARGE SCALE GENOMIC DNA]</scope>
    <source>
        <strain evidence="2 3">SBC82</strain>
    </source>
</reference>
<name>A0A2Z5G182_9BACT</name>
<gene>
    <name evidence="2" type="ORF">ACPOL_3495</name>
</gene>
<evidence type="ECO:0000256" key="1">
    <source>
        <dbReference type="SAM" id="Phobius"/>
    </source>
</evidence>
<dbReference type="AlphaFoldDB" id="A0A2Z5G182"/>
<dbReference type="OrthoDB" id="9809977at2"/>
<protein>
    <recommendedName>
        <fullName evidence="4">Oligosaccharide repeat unit polymerase</fullName>
    </recommendedName>
</protein>
<sequence>MATLKSSIVRNGLSPYALAIPPFLLFLFAWVFPPSLYTHYIREPDLMYLNPGALVYFILCLIAFLAGVKAVSILGFQGPRGSLEKIKLRTSSPLSYLAKPLFVTGSACFFYMLLIGAKFNFISLLLSQQGNVMKQAHISAANGPDANGRWGASLFLLTGVLWWAWYRASQLNLRKASKRAFNVLFIICCLIDLFTCLATVDRTNLMPYIAGLSITALFLKTRASDARPGKLIVTTLISAGAVIGSFLALQFARGASHFDAFVTSMLGYTIVSFNRLAAFVDGSLHSAYEGRGAYVFAFLLQNGRFAGLRHTLQLPTSFGLWTSEFPALEEAGLNHSFNWAGVFGYLYSDLGWWTPVYTFAIGMLAGYAWYCFKSGKTIGIVLYPWVCFWILFWFGWNLLFDARGIALFQAAVLLYIYDKIYIRTLREPVAVRPILHSSWEVYGQTIAVVPAAAVIVPIPAPLAAGD</sequence>
<feature type="transmembrane region" description="Helical" evidence="1">
    <location>
        <begin position="377"/>
        <end position="396"/>
    </location>
</feature>
<evidence type="ECO:0008006" key="4">
    <source>
        <dbReference type="Google" id="ProtNLM"/>
    </source>
</evidence>
<feature type="transmembrane region" description="Helical" evidence="1">
    <location>
        <begin position="206"/>
        <end position="224"/>
    </location>
</feature>
<dbReference type="Proteomes" id="UP000253606">
    <property type="component" value="Chromosome"/>
</dbReference>
<keyword evidence="1" id="KW-0812">Transmembrane</keyword>
<feature type="transmembrane region" description="Helical" evidence="1">
    <location>
        <begin position="12"/>
        <end position="33"/>
    </location>
</feature>
<feature type="transmembrane region" description="Helical" evidence="1">
    <location>
        <begin position="180"/>
        <end position="200"/>
    </location>
</feature>
<feature type="transmembrane region" description="Helical" evidence="1">
    <location>
        <begin position="53"/>
        <end position="76"/>
    </location>
</feature>
<feature type="transmembrane region" description="Helical" evidence="1">
    <location>
        <begin position="402"/>
        <end position="420"/>
    </location>
</feature>
<keyword evidence="1" id="KW-1133">Transmembrane helix</keyword>